<sequence>MTRMRGLFGIRPMGALRDAADRRRLRRAARRASRADKPRNARARIAAWAIGLALLAGTIELMLPLDDWYRALRTFARMHPADQSIVVVTVDDRTLNALGTSDPKRSDDARVLETLFASGAKRVFFDRAYADATTPAEDQQLVAAFQRHKGRVFVGAITGLDQSDGSTADIIPHQVFRESVLTASMDGKEAPFGLAVVFPASANVLGERRPSISAALAGVDHDGEYRVDFAVDYKTIPTVEYVDVLNGRVGVSQFAGKDVIVSPSSRVASDYHLIPLRELAPGVYFHVLGAETLKKGFPIDVGWLPALLLTALVVAVQARRQQPSYRLSTAAAAMLLVVPFALDFASVNIDVMPAMLCLGIAMFRFVRLAQTAYHGATGLQRIEGLQAAAKADQCDVIALKIRNFATISASLSPEEINLLLMKAKTMLRATEPDAQFAFHKDTFVWLRDALPVEELENHARGLHALFRTSITIGSHAPDVASSLGLDINRDASLRERTESAIQSAEDAAHGGKIFMVSEAGVVRDRAWKLQILSELEQAIRNDEVQVAFQPKVLLSTGRIIGAEALMRWVHPTRGAIEPAQVVASAEEHNRVDMITSFVLNRALREGRMALEQDPAFSVAVNISALDLRDPRFAQQVENLLAAYRFPQTRLMLEITETAPIENDPVVARNMAALKGMGVKLSVDDFGSGHASLHYLRQIPADEVKIDRSFVTGMDTSLEDRALVRTSIEMIHSLGRVAVAEGVENLAVVNLLKEMGCDVAQGYYFSKAIPMSTLVPKLAQGAKAA</sequence>
<dbReference type="PANTHER" id="PTHR33121:SF70">
    <property type="entry name" value="SIGNALING PROTEIN YKOW"/>
    <property type="match status" value="1"/>
</dbReference>
<dbReference type="Pfam" id="PF05226">
    <property type="entry name" value="CHASE2"/>
    <property type="match status" value="1"/>
</dbReference>
<evidence type="ECO:0000313" key="2">
    <source>
        <dbReference type="EMBL" id="GGD91364.1"/>
    </source>
</evidence>
<dbReference type="InterPro" id="IPR035919">
    <property type="entry name" value="EAL_sf"/>
</dbReference>
<protein>
    <recommendedName>
        <fullName evidence="1">EAL domain-containing protein</fullName>
    </recommendedName>
</protein>
<keyword evidence="3" id="KW-1185">Reference proteome</keyword>
<evidence type="ECO:0000313" key="3">
    <source>
        <dbReference type="Proteomes" id="UP000619041"/>
    </source>
</evidence>
<dbReference type="Gene3D" id="3.20.20.450">
    <property type="entry name" value="EAL domain"/>
    <property type="match status" value="1"/>
</dbReference>
<evidence type="ECO:0000259" key="1">
    <source>
        <dbReference type="PROSITE" id="PS50883"/>
    </source>
</evidence>
<name>A0ABQ1S5G7_9SPHN</name>
<organism evidence="2 3">
    <name type="scientific">Tsuneonella deserti</name>
    <dbReference type="NCBI Taxonomy" id="2035528"/>
    <lineage>
        <taxon>Bacteria</taxon>
        <taxon>Pseudomonadati</taxon>
        <taxon>Pseudomonadota</taxon>
        <taxon>Alphaproteobacteria</taxon>
        <taxon>Sphingomonadales</taxon>
        <taxon>Erythrobacteraceae</taxon>
        <taxon>Tsuneonella</taxon>
    </lineage>
</organism>
<dbReference type="SUPFAM" id="SSF141868">
    <property type="entry name" value="EAL domain-like"/>
    <property type="match status" value="1"/>
</dbReference>
<dbReference type="InterPro" id="IPR007890">
    <property type="entry name" value="CHASE2"/>
</dbReference>
<dbReference type="PROSITE" id="PS50883">
    <property type="entry name" value="EAL"/>
    <property type="match status" value="1"/>
</dbReference>
<accession>A0ABQ1S5G7</accession>
<dbReference type="Proteomes" id="UP000619041">
    <property type="component" value="Unassembled WGS sequence"/>
</dbReference>
<dbReference type="Pfam" id="PF00563">
    <property type="entry name" value="EAL"/>
    <property type="match status" value="1"/>
</dbReference>
<dbReference type="SMART" id="SM01080">
    <property type="entry name" value="CHASE2"/>
    <property type="match status" value="1"/>
</dbReference>
<comment type="caution">
    <text evidence="2">The sequence shown here is derived from an EMBL/GenBank/DDBJ whole genome shotgun (WGS) entry which is preliminary data.</text>
</comment>
<dbReference type="CDD" id="cd01948">
    <property type="entry name" value="EAL"/>
    <property type="match status" value="1"/>
</dbReference>
<feature type="domain" description="EAL" evidence="1">
    <location>
        <begin position="528"/>
        <end position="781"/>
    </location>
</feature>
<dbReference type="EMBL" id="BMKL01000001">
    <property type="protein sequence ID" value="GGD91364.1"/>
    <property type="molecule type" value="Genomic_DNA"/>
</dbReference>
<dbReference type="InterPro" id="IPR050706">
    <property type="entry name" value="Cyclic-di-GMP_PDE-like"/>
</dbReference>
<gene>
    <name evidence="2" type="ORF">GCM10011515_08760</name>
</gene>
<dbReference type="PANTHER" id="PTHR33121">
    <property type="entry name" value="CYCLIC DI-GMP PHOSPHODIESTERASE PDEF"/>
    <property type="match status" value="1"/>
</dbReference>
<reference evidence="3" key="1">
    <citation type="journal article" date="2019" name="Int. J. Syst. Evol. Microbiol.">
        <title>The Global Catalogue of Microorganisms (GCM) 10K type strain sequencing project: providing services to taxonomists for standard genome sequencing and annotation.</title>
        <authorList>
            <consortium name="The Broad Institute Genomics Platform"/>
            <consortium name="The Broad Institute Genome Sequencing Center for Infectious Disease"/>
            <person name="Wu L."/>
            <person name="Ma J."/>
        </authorList>
    </citation>
    <scope>NUCLEOTIDE SEQUENCE [LARGE SCALE GENOMIC DNA]</scope>
    <source>
        <strain evidence="3">CGMCC 1.15959</strain>
    </source>
</reference>
<dbReference type="SMART" id="SM00052">
    <property type="entry name" value="EAL"/>
    <property type="match status" value="1"/>
</dbReference>
<dbReference type="InterPro" id="IPR001633">
    <property type="entry name" value="EAL_dom"/>
</dbReference>
<proteinExistence type="predicted"/>